<evidence type="ECO:0000256" key="1">
    <source>
        <dbReference type="SAM" id="Phobius"/>
    </source>
</evidence>
<dbReference type="EMBL" id="LWDD02000240">
    <property type="protein sequence ID" value="KAE8262419.1"/>
    <property type="molecule type" value="Genomic_DNA"/>
</dbReference>
<dbReference type="Proteomes" id="UP000077671">
    <property type="component" value="Unassembled WGS sequence"/>
</dbReference>
<comment type="caution">
    <text evidence="2">The sequence shown here is derived from an EMBL/GenBank/DDBJ whole genome shotgun (WGS) entry which is preliminary data.</text>
</comment>
<gene>
    <name evidence="2" type="ORF">A4X03_0g2469</name>
</gene>
<reference evidence="2" key="2">
    <citation type="journal article" date="2019" name="IMA Fungus">
        <title>Genome sequencing and comparison of five Tilletia species to identify candidate genes for the detection of regulated species infecting wheat.</title>
        <authorList>
            <person name="Nguyen H.D.T."/>
            <person name="Sultana T."/>
            <person name="Kesanakurti P."/>
            <person name="Hambleton S."/>
        </authorList>
    </citation>
    <scope>NUCLEOTIDE SEQUENCE</scope>
    <source>
        <strain evidence="2">DAOMC 238032</strain>
    </source>
</reference>
<name>A0A8T8TMG2_9BASI</name>
<evidence type="ECO:0000313" key="3">
    <source>
        <dbReference type="Proteomes" id="UP000077671"/>
    </source>
</evidence>
<keyword evidence="1" id="KW-1133">Transmembrane helix</keyword>
<reference evidence="2" key="1">
    <citation type="submission" date="2016-04" db="EMBL/GenBank/DDBJ databases">
        <authorList>
            <person name="Nguyen H.D."/>
            <person name="Kesanakurti P."/>
            <person name="Cullis J."/>
            <person name="Levesque C.A."/>
            <person name="Hambleton S."/>
        </authorList>
    </citation>
    <scope>NUCLEOTIDE SEQUENCE</scope>
    <source>
        <strain evidence="2">DAOMC 238032</strain>
    </source>
</reference>
<keyword evidence="1" id="KW-0472">Membrane</keyword>
<feature type="non-terminal residue" evidence="2">
    <location>
        <position position="1"/>
    </location>
</feature>
<protein>
    <recommendedName>
        <fullName evidence="4">ABC-2 type transporter domain-containing protein</fullName>
    </recommendedName>
</protein>
<feature type="transmembrane region" description="Helical" evidence="1">
    <location>
        <begin position="119"/>
        <end position="140"/>
    </location>
</feature>
<proteinExistence type="predicted"/>
<organism evidence="2 3">
    <name type="scientific">Tilletia caries</name>
    <name type="common">wheat bunt fungus</name>
    <dbReference type="NCBI Taxonomy" id="13290"/>
    <lineage>
        <taxon>Eukaryota</taxon>
        <taxon>Fungi</taxon>
        <taxon>Dikarya</taxon>
        <taxon>Basidiomycota</taxon>
        <taxon>Ustilaginomycotina</taxon>
        <taxon>Exobasidiomycetes</taxon>
        <taxon>Tilletiales</taxon>
        <taxon>Tilletiaceae</taxon>
        <taxon>Tilletia</taxon>
    </lineage>
</organism>
<dbReference type="AlphaFoldDB" id="A0A8T8TMG2"/>
<keyword evidence="1" id="KW-0812">Transmembrane</keyword>
<sequence>FMVLITNCFAFAPTVPKPNIPSYWRSWLYQLDPFTRLVGGLVANELGGLEIRCADQEFTRFDPPSGQSCQQWAGPFVSSSGGYLNNPDATSQCLYCPYSVGDEFLPQVGLVFGTRGRDIGIFCAYIAFNIAVLLVAAKYLRFANR</sequence>
<evidence type="ECO:0000313" key="2">
    <source>
        <dbReference type="EMBL" id="KAE8262419.1"/>
    </source>
</evidence>
<evidence type="ECO:0008006" key="4">
    <source>
        <dbReference type="Google" id="ProtNLM"/>
    </source>
</evidence>
<accession>A0A8T8TMG2</accession>